<reference evidence="3" key="1">
    <citation type="submission" date="2016-10" db="EMBL/GenBank/DDBJ databases">
        <authorList>
            <person name="Varghese N."/>
            <person name="Submissions S."/>
        </authorList>
    </citation>
    <scope>NUCLEOTIDE SEQUENCE [LARGE SCALE GENOMIC DNA]</scope>
    <source>
        <strain evidence="3">DSM 44209</strain>
    </source>
</reference>
<evidence type="ECO:0000313" key="3">
    <source>
        <dbReference type="Proteomes" id="UP000198507"/>
    </source>
</evidence>
<feature type="domain" description="SnoaL-like" evidence="1">
    <location>
        <begin position="14"/>
        <end position="102"/>
    </location>
</feature>
<dbReference type="Gene3D" id="3.10.450.50">
    <property type="match status" value="1"/>
</dbReference>
<dbReference type="RefSeq" id="WP_091441127.1">
    <property type="nucleotide sequence ID" value="NZ_FOIE01000002.1"/>
</dbReference>
<dbReference type="Proteomes" id="UP000198507">
    <property type="component" value="Unassembled WGS sequence"/>
</dbReference>
<name>A0A1I0BRS9_9ACTN</name>
<evidence type="ECO:0000259" key="1">
    <source>
        <dbReference type="Pfam" id="PF12680"/>
    </source>
</evidence>
<dbReference type="InterPro" id="IPR037401">
    <property type="entry name" value="SnoaL-like"/>
</dbReference>
<organism evidence="2 3">
    <name type="scientific">Geodermatophilus poikilotrophus</name>
    <dbReference type="NCBI Taxonomy" id="1333667"/>
    <lineage>
        <taxon>Bacteria</taxon>
        <taxon>Bacillati</taxon>
        <taxon>Actinomycetota</taxon>
        <taxon>Actinomycetes</taxon>
        <taxon>Geodermatophilales</taxon>
        <taxon>Geodermatophilaceae</taxon>
        <taxon>Geodermatophilus</taxon>
    </lineage>
</organism>
<keyword evidence="3" id="KW-1185">Reference proteome</keyword>
<gene>
    <name evidence="2" type="ORF">SAMN04488546_1423</name>
</gene>
<dbReference type="SUPFAM" id="SSF54427">
    <property type="entry name" value="NTF2-like"/>
    <property type="match status" value="1"/>
</dbReference>
<protein>
    <submittedName>
        <fullName evidence="2">Ketosteroid isomerase homolog</fullName>
    </submittedName>
</protein>
<evidence type="ECO:0000313" key="2">
    <source>
        <dbReference type="EMBL" id="SET09745.1"/>
    </source>
</evidence>
<proteinExistence type="predicted"/>
<keyword evidence="2" id="KW-0413">Isomerase</keyword>
<dbReference type="GO" id="GO:0016853">
    <property type="term" value="F:isomerase activity"/>
    <property type="evidence" value="ECO:0007669"/>
    <property type="project" value="UniProtKB-KW"/>
</dbReference>
<dbReference type="AlphaFoldDB" id="A0A1I0BRS9"/>
<dbReference type="Pfam" id="PF12680">
    <property type="entry name" value="SnoaL_2"/>
    <property type="match status" value="1"/>
</dbReference>
<dbReference type="InterPro" id="IPR032710">
    <property type="entry name" value="NTF2-like_dom_sf"/>
</dbReference>
<dbReference type="OrthoDB" id="674363at2"/>
<dbReference type="EMBL" id="FOIE01000002">
    <property type="protein sequence ID" value="SET09745.1"/>
    <property type="molecule type" value="Genomic_DNA"/>
</dbReference>
<accession>A0A1I0BRS9</accession>
<sequence length="137" mass="14592">MPTGPMPREMHPAFEAAFNRRDLDGLMALYAPDAAMPRADGSVATGLDAVRQELSDVLGTNGQMRLRTRYVYEAGDLAALSCEWTLTAGDQTMSAVSAEVARRQPDGGWLLVFDHPFANLEPEQAAAVGPAAASSGR</sequence>